<dbReference type="InterPro" id="IPR012612">
    <property type="entry name" value="SASP_SspN"/>
</dbReference>
<evidence type="ECO:0000256" key="2">
    <source>
        <dbReference type="SAM" id="MobiDB-lite"/>
    </source>
</evidence>
<evidence type="ECO:0000313" key="4">
    <source>
        <dbReference type="Proteomes" id="UP000242662"/>
    </source>
</evidence>
<evidence type="ECO:0000256" key="1">
    <source>
        <dbReference type="ARBA" id="ARBA00022969"/>
    </source>
</evidence>
<keyword evidence="4" id="KW-1185">Reference proteome</keyword>
<protein>
    <submittedName>
        <fullName evidence="3">Small acid-soluble spore protein N (Minor)</fullName>
    </submittedName>
</protein>
<dbReference type="STRING" id="1464122.SAMN05421737_103157"/>
<feature type="region of interest" description="Disordered" evidence="2">
    <location>
        <begin position="1"/>
        <end position="45"/>
    </location>
</feature>
<dbReference type="AlphaFoldDB" id="A0A1G6HBN7"/>
<dbReference type="Pfam" id="PF08177">
    <property type="entry name" value="SspN"/>
    <property type="match status" value="1"/>
</dbReference>
<dbReference type="GO" id="GO:0030436">
    <property type="term" value="P:asexual sporulation"/>
    <property type="evidence" value="ECO:0007669"/>
    <property type="project" value="InterPro"/>
</dbReference>
<dbReference type="GO" id="GO:0042601">
    <property type="term" value="C:endospore-forming forespore"/>
    <property type="evidence" value="ECO:0007669"/>
    <property type="project" value="InterPro"/>
</dbReference>
<dbReference type="OrthoDB" id="2455637at2"/>
<dbReference type="GO" id="GO:0030435">
    <property type="term" value="P:sporulation resulting in formation of a cellular spore"/>
    <property type="evidence" value="ECO:0007669"/>
    <property type="project" value="UniProtKB-KW"/>
</dbReference>
<name>A0A1G6HBN7_9BACI</name>
<dbReference type="RefSeq" id="WP_090775008.1">
    <property type="nucleotide sequence ID" value="NZ_FMYM01000003.1"/>
</dbReference>
<evidence type="ECO:0000313" key="3">
    <source>
        <dbReference type="EMBL" id="SDB91680.1"/>
    </source>
</evidence>
<reference evidence="4" key="1">
    <citation type="submission" date="2016-09" db="EMBL/GenBank/DDBJ databases">
        <authorList>
            <person name="Varghese N."/>
            <person name="Submissions S."/>
        </authorList>
    </citation>
    <scope>NUCLEOTIDE SEQUENCE [LARGE SCALE GENOMIC DNA]</scope>
    <source>
        <strain evidence="4">25nlg</strain>
    </source>
</reference>
<dbReference type="Proteomes" id="UP000242662">
    <property type="component" value="Unassembled WGS sequence"/>
</dbReference>
<keyword evidence="1" id="KW-0749">Sporulation</keyword>
<accession>A0A1G6HBN7</accession>
<dbReference type="EMBL" id="FMYM01000003">
    <property type="protein sequence ID" value="SDB91680.1"/>
    <property type="molecule type" value="Genomic_DNA"/>
</dbReference>
<sequence length="45" mass="4987">MGEKNGFAQFTPDHLGEQSRTSNRNNGKKMASKSNHQPDYVPPKG</sequence>
<organism evidence="3 4">
    <name type="scientific">Shouchella lonarensis</name>
    <dbReference type="NCBI Taxonomy" id="1464122"/>
    <lineage>
        <taxon>Bacteria</taxon>
        <taxon>Bacillati</taxon>
        <taxon>Bacillota</taxon>
        <taxon>Bacilli</taxon>
        <taxon>Bacillales</taxon>
        <taxon>Bacillaceae</taxon>
        <taxon>Shouchella</taxon>
    </lineage>
</organism>
<gene>
    <name evidence="3" type="ORF">SAMN05421737_103157</name>
</gene>
<proteinExistence type="predicted"/>